<dbReference type="EMBL" id="DF973243">
    <property type="protein sequence ID" value="GAU22254.1"/>
    <property type="molecule type" value="Genomic_DNA"/>
</dbReference>
<dbReference type="PANTHER" id="PTHR21250">
    <property type="entry name" value="PRE-RRNA-PROCESSING PROTEIN TSR2 HOMOLOG"/>
    <property type="match status" value="1"/>
</dbReference>
<keyword evidence="4" id="KW-1185">Reference proteome</keyword>
<gene>
    <name evidence="3" type="ORF">TSUD_227900</name>
</gene>
<sequence>MQSTIYVEMAPGDLYYHMRRDPLYIDDLETILDEGSLAFNLQIEDGSVEEVAEELMIMHEECLSGNFVSVERLIEASHNPAAYPHAEQVNFGTMH</sequence>
<dbReference type="GO" id="GO:0006364">
    <property type="term" value="P:rRNA processing"/>
    <property type="evidence" value="ECO:0007669"/>
    <property type="project" value="UniProtKB-KW"/>
</dbReference>
<evidence type="ECO:0000313" key="4">
    <source>
        <dbReference type="Proteomes" id="UP000242715"/>
    </source>
</evidence>
<keyword evidence="2" id="KW-0698">rRNA processing</keyword>
<dbReference type="AlphaFoldDB" id="A0A2Z6LSF4"/>
<protein>
    <submittedName>
        <fullName evidence="3">Uncharacterized protein</fullName>
    </submittedName>
</protein>
<evidence type="ECO:0000256" key="2">
    <source>
        <dbReference type="ARBA" id="ARBA00022552"/>
    </source>
</evidence>
<name>A0A2Z6LSF4_TRISU</name>
<evidence type="ECO:0000256" key="1">
    <source>
        <dbReference type="ARBA" id="ARBA00006524"/>
    </source>
</evidence>
<reference evidence="4" key="1">
    <citation type="journal article" date="2017" name="Front. Plant Sci.">
        <title>Climate Clever Clovers: New Paradigm to Reduce the Environmental Footprint of Ruminants by Breeding Low Methanogenic Forages Utilizing Haplotype Variation.</title>
        <authorList>
            <person name="Kaur P."/>
            <person name="Appels R."/>
            <person name="Bayer P.E."/>
            <person name="Keeble-Gagnere G."/>
            <person name="Wang J."/>
            <person name="Hirakawa H."/>
            <person name="Shirasawa K."/>
            <person name="Vercoe P."/>
            <person name="Stefanova K."/>
            <person name="Durmic Z."/>
            <person name="Nichols P."/>
            <person name="Revell C."/>
            <person name="Isobe S.N."/>
            <person name="Edwards D."/>
            <person name="Erskine W."/>
        </authorList>
    </citation>
    <scope>NUCLEOTIDE SEQUENCE [LARGE SCALE GENOMIC DNA]</scope>
    <source>
        <strain evidence="4">cv. Daliak</strain>
    </source>
</reference>
<accession>A0A2Z6LSF4</accession>
<dbReference type="Proteomes" id="UP000242715">
    <property type="component" value="Unassembled WGS sequence"/>
</dbReference>
<organism evidence="3 4">
    <name type="scientific">Trifolium subterraneum</name>
    <name type="common">Subterranean clover</name>
    <dbReference type="NCBI Taxonomy" id="3900"/>
    <lineage>
        <taxon>Eukaryota</taxon>
        <taxon>Viridiplantae</taxon>
        <taxon>Streptophyta</taxon>
        <taxon>Embryophyta</taxon>
        <taxon>Tracheophyta</taxon>
        <taxon>Spermatophyta</taxon>
        <taxon>Magnoliopsida</taxon>
        <taxon>eudicotyledons</taxon>
        <taxon>Gunneridae</taxon>
        <taxon>Pentapetalae</taxon>
        <taxon>rosids</taxon>
        <taxon>fabids</taxon>
        <taxon>Fabales</taxon>
        <taxon>Fabaceae</taxon>
        <taxon>Papilionoideae</taxon>
        <taxon>50 kb inversion clade</taxon>
        <taxon>NPAAA clade</taxon>
        <taxon>Hologalegina</taxon>
        <taxon>IRL clade</taxon>
        <taxon>Trifolieae</taxon>
        <taxon>Trifolium</taxon>
    </lineage>
</organism>
<proteinExistence type="inferred from homology"/>
<evidence type="ECO:0000313" key="3">
    <source>
        <dbReference type="EMBL" id="GAU22254.1"/>
    </source>
</evidence>
<dbReference type="InterPro" id="IPR019398">
    <property type="entry name" value="Pre-rRNA_process_TSR2"/>
</dbReference>
<comment type="similarity">
    <text evidence="1">Belongs to the TSR2 family.</text>
</comment>
<dbReference type="OrthoDB" id="263560at2759"/>